<sequence length="76" mass="9160">MTKIEVLKIFSEDKEEWTRLEDLGDFSQIKRYLYDEEYANAVKGKAQLTAHFEEWKRLEDYDANFKESRIYVAEST</sequence>
<proteinExistence type="predicted"/>
<keyword evidence="2" id="KW-1185">Reference proteome</keyword>
<evidence type="ECO:0000313" key="2">
    <source>
        <dbReference type="Proteomes" id="UP001420932"/>
    </source>
</evidence>
<reference evidence="1 2" key="1">
    <citation type="submission" date="2024-01" db="EMBL/GenBank/DDBJ databases">
        <title>Genome assemblies of Stephania.</title>
        <authorList>
            <person name="Yang L."/>
        </authorList>
    </citation>
    <scope>NUCLEOTIDE SEQUENCE [LARGE SCALE GENOMIC DNA]</scope>
    <source>
        <strain evidence="1">YNDBR</strain>
        <tissue evidence="1">Leaf</tissue>
    </source>
</reference>
<evidence type="ECO:0000313" key="1">
    <source>
        <dbReference type="EMBL" id="KAK9142871.1"/>
    </source>
</evidence>
<name>A0AAP0PJB7_9MAGN</name>
<gene>
    <name evidence="1" type="ORF">Syun_012271</name>
</gene>
<comment type="caution">
    <text evidence="1">The sequence shown here is derived from an EMBL/GenBank/DDBJ whole genome shotgun (WGS) entry which is preliminary data.</text>
</comment>
<organism evidence="1 2">
    <name type="scientific">Stephania yunnanensis</name>
    <dbReference type="NCBI Taxonomy" id="152371"/>
    <lineage>
        <taxon>Eukaryota</taxon>
        <taxon>Viridiplantae</taxon>
        <taxon>Streptophyta</taxon>
        <taxon>Embryophyta</taxon>
        <taxon>Tracheophyta</taxon>
        <taxon>Spermatophyta</taxon>
        <taxon>Magnoliopsida</taxon>
        <taxon>Ranunculales</taxon>
        <taxon>Menispermaceae</taxon>
        <taxon>Menispermoideae</taxon>
        <taxon>Cissampelideae</taxon>
        <taxon>Stephania</taxon>
    </lineage>
</organism>
<dbReference type="AlphaFoldDB" id="A0AAP0PJB7"/>
<accession>A0AAP0PJB7</accession>
<protein>
    <submittedName>
        <fullName evidence="1">Uncharacterized protein</fullName>
    </submittedName>
</protein>
<dbReference type="Proteomes" id="UP001420932">
    <property type="component" value="Unassembled WGS sequence"/>
</dbReference>
<dbReference type="EMBL" id="JBBNAF010000005">
    <property type="protein sequence ID" value="KAK9142871.1"/>
    <property type="molecule type" value="Genomic_DNA"/>
</dbReference>